<dbReference type="EMBL" id="CAXAMM010014258">
    <property type="protein sequence ID" value="CAK9033277.1"/>
    <property type="molecule type" value="Genomic_DNA"/>
</dbReference>
<organism evidence="1 2">
    <name type="scientific">Durusdinium trenchii</name>
    <dbReference type="NCBI Taxonomy" id="1381693"/>
    <lineage>
        <taxon>Eukaryota</taxon>
        <taxon>Sar</taxon>
        <taxon>Alveolata</taxon>
        <taxon>Dinophyceae</taxon>
        <taxon>Suessiales</taxon>
        <taxon>Symbiodiniaceae</taxon>
        <taxon>Durusdinium</taxon>
    </lineage>
</organism>
<protein>
    <submittedName>
        <fullName evidence="1">Uncharacterized protein</fullName>
    </submittedName>
</protein>
<reference evidence="1 2" key="1">
    <citation type="submission" date="2024-02" db="EMBL/GenBank/DDBJ databases">
        <authorList>
            <person name="Chen Y."/>
            <person name="Shah S."/>
            <person name="Dougan E. K."/>
            <person name="Thang M."/>
            <person name="Chan C."/>
        </authorList>
    </citation>
    <scope>NUCLEOTIDE SEQUENCE [LARGE SCALE GENOMIC DNA]</scope>
</reference>
<sequence length="629" mass="69787">MDCLEDDWMRACIPIPVGVVGVISTCTCICVGLNALAFLIYGFNLCYTSRPFFRILSFGCMVLGLLLCLPQFWIRAENPRYLPSTNLPLHAVWAIGDTLSHAGLMMLVYWDICIEAVRLVYALEPKRQRIGLKVCKTVGTISVGAQVVFLVPFWTLVYLLETSNARAVLSGTFYVVQCYSFFGLVPAVGFAVLFKGLRRLRSKLPGDIPRHLLHRLRFTQLAIGVFLLIGVLDALFALLPAAEPFVRSLSGTLYTCFVLVCFALFSLVLLTLEVILSFQDATKNSTSKIFLDPQRLATFVRHGVATLAAAGKPLTHSVPVWHRGISQSVATGFHDVCLMEGQSQEEPTTSDLCVELIRPMTLPAHCSVWEGLAVGLTSQSSSSKQKMSCDHVGEPTVMVSHSWSSPYIHLTAILKRYDENTNTNNFFWLDIFSMNQHDFADLSGVQASDPMDGSIANMYDTMLQALTQAIKVPNCMLLALIPHERPALLTRAWCLYEIYIAWKVGAEVACGFVPEAEQSVKKSLLKDDMLINQIIDSVDAKESRATKNSDREMILDLIAEAGVDRFNSFVRQKLEASLRLVAVTTLLNVSTTNVEVVPELPSREASIATRSQYIHENFDFHSEGTSFSI</sequence>
<keyword evidence="2" id="KW-1185">Reference proteome</keyword>
<accession>A0ABP0L4X2</accession>
<proteinExistence type="predicted"/>
<evidence type="ECO:0000313" key="1">
    <source>
        <dbReference type="EMBL" id="CAK9033277.1"/>
    </source>
</evidence>
<gene>
    <name evidence="1" type="ORF">SCF082_LOCUS20421</name>
</gene>
<evidence type="ECO:0000313" key="2">
    <source>
        <dbReference type="Proteomes" id="UP001642464"/>
    </source>
</evidence>
<comment type="caution">
    <text evidence="1">The sequence shown here is derived from an EMBL/GenBank/DDBJ whole genome shotgun (WGS) entry which is preliminary data.</text>
</comment>
<dbReference type="Proteomes" id="UP001642464">
    <property type="component" value="Unassembled WGS sequence"/>
</dbReference>
<name>A0ABP0L4X2_9DINO</name>